<dbReference type="Gene3D" id="3.40.50.300">
    <property type="entry name" value="P-loop containing nucleotide triphosphate hydrolases"/>
    <property type="match status" value="1"/>
</dbReference>
<dbReference type="GO" id="GO:0005829">
    <property type="term" value="C:cytosol"/>
    <property type="evidence" value="ECO:0007669"/>
    <property type="project" value="TreeGrafter"/>
</dbReference>
<evidence type="ECO:0000256" key="2">
    <source>
        <dbReference type="ARBA" id="ARBA00010393"/>
    </source>
</evidence>
<dbReference type="RefSeq" id="WP_015327515.1">
    <property type="nucleotide sequence ID" value="NC_019978.1"/>
</dbReference>
<dbReference type="HOGENOM" id="CLU_051654_0_0_9"/>
<dbReference type="OrthoDB" id="9773137at2"/>
<dbReference type="PANTHER" id="PTHR30473:SF1">
    <property type="entry name" value="PHOH-LIKE PROTEIN"/>
    <property type="match status" value="1"/>
</dbReference>
<evidence type="ECO:0000256" key="1">
    <source>
        <dbReference type="ARBA" id="ARBA00004496"/>
    </source>
</evidence>
<dbReference type="Pfam" id="PF02562">
    <property type="entry name" value="PhoH"/>
    <property type="match status" value="1"/>
</dbReference>
<protein>
    <recommendedName>
        <fullName evidence="6">PhoH-like protein</fullName>
    </recommendedName>
</protein>
<sequence>MEELTKELELSNNHSAISIFGNQDKTLELIEEDLDVEIIARGNLIKATGAEKSVDRVLDLFQQLDEVVKEKGSLTSQEIEYAIELIKEDKFSLQEIYSDIIQVTSSGQKIRPKTLGQKIYVDAIRQDDIVFGVGPAGTGKTFLAVVMAVNALMSNQVKRIILTRPAIEAGENLGFLPGDLQEKVDPYLRPVYDSLYEVLGTGKVEQLLEKKVIEIAPLAYMRGRTLKDSFVILDEAQNTTREQMKMFLTRLGRNSQAVINGDITQVDLPHKKRSGLVQAKEILEKIKGINFVYLTNRDVVRHRLVKEIIAAYKALE</sequence>
<dbReference type="KEGG" id="hhl:Halha_1888"/>
<feature type="domain" description="PhoH-like protein" evidence="7">
    <location>
        <begin position="109"/>
        <end position="313"/>
    </location>
</feature>
<evidence type="ECO:0000256" key="6">
    <source>
        <dbReference type="ARBA" id="ARBA00039970"/>
    </source>
</evidence>
<comment type="similarity">
    <text evidence="2">Belongs to the PhoH family.</text>
</comment>
<evidence type="ECO:0000313" key="8">
    <source>
        <dbReference type="EMBL" id="AGB41799.1"/>
    </source>
</evidence>
<comment type="subcellular location">
    <subcellularLocation>
        <location evidence="1">Cytoplasm</location>
    </subcellularLocation>
</comment>
<evidence type="ECO:0000259" key="7">
    <source>
        <dbReference type="Pfam" id="PF02562"/>
    </source>
</evidence>
<evidence type="ECO:0000256" key="4">
    <source>
        <dbReference type="ARBA" id="ARBA00022741"/>
    </source>
</evidence>
<dbReference type="SUPFAM" id="SSF52540">
    <property type="entry name" value="P-loop containing nucleoside triphosphate hydrolases"/>
    <property type="match status" value="1"/>
</dbReference>
<dbReference type="InterPro" id="IPR003714">
    <property type="entry name" value="PhoH"/>
</dbReference>
<dbReference type="EMBL" id="CP003359">
    <property type="protein sequence ID" value="AGB41799.1"/>
    <property type="molecule type" value="Genomic_DNA"/>
</dbReference>
<keyword evidence="9" id="KW-1185">Reference proteome</keyword>
<evidence type="ECO:0000256" key="5">
    <source>
        <dbReference type="ARBA" id="ARBA00022840"/>
    </source>
</evidence>
<dbReference type="Proteomes" id="UP000010880">
    <property type="component" value="Chromosome"/>
</dbReference>
<organism evidence="8 9">
    <name type="scientific">Halobacteroides halobius (strain ATCC 35273 / DSM 5150 / MD-1)</name>
    <dbReference type="NCBI Taxonomy" id="748449"/>
    <lineage>
        <taxon>Bacteria</taxon>
        <taxon>Bacillati</taxon>
        <taxon>Bacillota</taxon>
        <taxon>Clostridia</taxon>
        <taxon>Halanaerobiales</taxon>
        <taxon>Halobacteroidaceae</taxon>
        <taxon>Halobacteroides</taxon>
    </lineage>
</organism>
<evidence type="ECO:0000256" key="3">
    <source>
        <dbReference type="ARBA" id="ARBA00022490"/>
    </source>
</evidence>
<accession>L0KBS1</accession>
<keyword evidence="4" id="KW-0547">Nucleotide-binding</keyword>
<reference evidence="9" key="1">
    <citation type="submission" date="2012-02" db="EMBL/GenBank/DDBJ databases">
        <title>The complete genome of Halobacteroides halobius DSM 5150.</title>
        <authorList>
            <person name="Lucas S."/>
            <person name="Copeland A."/>
            <person name="Lapidus A."/>
            <person name="Glavina del Rio T."/>
            <person name="Dalin E."/>
            <person name="Tice H."/>
            <person name="Bruce D."/>
            <person name="Goodwin L."/>
            <person name="Pitluck S."/>
            <person name="Peters L."/>
            <person name="Mikhailova N."/>
            <person name="Gu W."/>
            <person name="Kyrpides N."/>
            <person name="Mavromatis K."/>
            <person name="Ivanova N."/>
            <person name="Brettin T."/>
            <person name="Detter J.C."/>
            <person name="Han C."/>
            <person name="Larimer F."/>
            <person name="Land M."/>
            <person name="Hauser L."/>
            <person name="Markowitz V."/>
            <person name="Cheng J.-F."/>
            <person name="Hugenholtz P."/>
            <person name="Woyke T."/>
            <person name="Wu D."/>
            <person name="Tindall B."/>
            <person name="Pomrenke H."/>
            <person name="Brambilla E."/>
            <person name="Klenk H.-P."/>
            <person name="Eisen J.A."/>
        </authorList>
    </citation>
    <scope>NUCLEOTIDE SEQUENCE [LARGE SCALE GENOMIC DNA]</scope>
    <source>
        <strain evidence="9">ATCC 35273 / DSM 5150 / MD-1</strain>
    </source>
</reference>
<dbReference type="AlphaFoldDB" id="L0KBS1"/>
<dbReference type="InterPro" id="IPR027417">
    <property type="entry name" value="P-loop_NTPase"/>
</dbReference>
<proteinExistence type="inferred from homology"/>
<dbReference type="eggNOG" id="COG1702">
    <property type="taxonomic scope" value="Bacteria"/>
</dbReference>
<keyword evidence="3" id="KW-0963">Cytoplasm</keyword>
<dbReference type="PANTHER" id="PTHR30473">
    <property type="entry name" value="PROTEIN PHOH"/>
    <property type="match status" value="1"/>
</dbReference>
<dbReference type="GO" id="GO:0005524">
    <property type="term" value="F:ATP binding"/>
    <property type="evidence" value="ECO:0007669"/>
    <property type="project" value="UniProtKB-KW"/>
</dbReference>
<dbReference type="FunFam" id="3.40.50.300:FF:000013">
    <property type="entry name" value="PhoH family ATPase"/>
    <property type="match status" value="1"/>
</dbReference>
<dbReference type="PATRIC" id="fig|748449.3.peg.1818"/>
<dbReference type="InterPro" id="IPR051451">
    <property type="entry name" value="PhoH2-like"/>
</dbReference>
<evidence type="ECO:0000313" key="9">
    <source>
        <dbReference type="Proteomes" id="UP000010880"/>
    </source>
</evidence>
<dbReference type="STRING" id="748449.Halha_1888"/>
<keyword evidence="5" id="KW-0067">ATP-binding</keyword>
<name>L0KBS1_HALHC</name>
<gene>
    <name evidence="8" type="ordered locus">Halha_1888</name>
</gene>